<dbReference type="Proteomes" id="UP001157974">
    <property type="component" value="Unassembled WGS sequence"/>
</dbReference>
<evidence type="ECO:0000256" key="1">
    <source>
        <dbReference type="SAM" id="MobiDB-lite"/>
    </source>
</evidence>
<dbReference type="EMBL" id="JAMWBK010000001">
    <property type="protein sequence ID" value="KAJ8909032.1"/>
    <property type="molecule type" value="Genomic_DNA"/>
</dbReference>
<organism evidence="2 3">
    <name type="scientific">Rhodosorus marinus</name>
    <dbReference type="NCBI Taxonomy" id="101924"/>
    <lineage>
        <taxon>Eukaryota</taxon>
        <taxon>Rhodophyta</taxon>
        <taxon>Stylonematophyceae</taxon>
        <taxon>Stylonematales</taxon>
        <taxon>Stylonemataceae</taxon>
        <taxon>Rhodosorus</taxon>
    </lineage>
</organism>
<proteinExistence type="predicted"/>
<keyword evidence="3" id="KW-1185">Reference proteome</keyword>
<feature type="region of interest" description="Disordered" evidence="1">
    <location>
        <begin position="14"/>
        <end position="36"/>
    </location>
</feature>
<accession>A0AAV8V4L6</accession>
<gene>
    <name evidence="2" type="ORF">NDN08_005730</name>
</gene>
<evidence type="ECO:0000313" key="3">
    <source>
        <dbReference type="Proteomes" id="UP001157974"/>
    </source>
</evidence>
<evidence type="ECO:0000313" key="2">
    <source>
        <dbReference type="EMBL" id="KAJ8909032.1"/>
    </source>
</evidence>
<comment type="caution">
    <text evidence="2">The sequence shown here is derived from an EMBL/GenBank/DDBJ whole genome shotgun (WGS) entry which is preliminary data.</text>
</comment>
<dbReference type="AlphaFoldDB" id="A0AAV8V4L6"/>
<sequence length="248" mass="27486">MQLWLRTLRTYTPIDPSTEPHGDPIGSHPGGAGRNRLDPVAVTSIVADVQTLGLPLRLSEDLEPGHVVEFYRLHRHDVGTNVGIHRLHRLHVGIDVGIHRLHRYDVGIDVGIHRLHRHDVGMDLGIDRLHRHDEGIDAGIDVGIHRLHRHDVGIDVGFHRLHRLHVGARYGLNCVLLEFAVAGVRIWSLFPHVKTINTELTAGVSFFKDVLAAYGTVLAVGKLTSVALWMEKNVGSGPQSSKQQLGKL</sequence>
<reference evidence="2 3" key="1">
    <citation type="journal article" date="2023" name="Nat. Commun.">
        <title>Origin of minicircular mitochondrial genomes in red algae.</title>
        <authorList>
            <person name="Lee Y."/>
            <person name="Cho C.H."/>
            <person name="Lee Y.M."/>
            <person name="Park S.I."/>
            <person name="Yang J.H."/>
            <person name="West J.A."/>
            <person name="Bhattacharya D."/>
            <person name="Yoon H.S."/>
        </authorList>
    </citation>
    <scope>NUCLEOTIDE SEQUENCE [LARGE SCALE GENOMIC DNA]</scope>
    <source>
        <strain evidence="2 3">CCMP1338</strain>
        <tissue evidence="2">Whole cell</tissue>
    </source>
</reference>
<name>A0AAV8V4L6_9RHOD</name>
<protein>
    <submittedName>
        <fullName evidence="2">Uncharacterized protein</fullName>
    </submittedName>
</protein>